<dbReference type="PROSITE" id="PS51833">
    <property type="entry name" value="HDOD"/>
    <property type="match status" value="1"/>
</dbReference>
<dbReference type="InterPro" id="IPR006675">
    <property type="entry name" value="HDIG_dom"/>
</dbReference>
<dbReference type="Gene3D" id="1.10.3210.10">
    <property type="entry name" value="Hypothetical protein af1432"/>
    <property type="match status" value="1"/>
</dbReference>
<dbReference type="InterPro" id="IPR003607">
    <property type="entry name" value="HD/PDEase_dom"/>
</dbReference>
<evidence type="ECO:0000259" key="1">
    <source>
        <dbReference type="PROSITE" id="PS51833"/>
    </source>
</evidence>
<dbReference type="InterPro" id="IPR013976">
    <property type="entry name" value="HDOD"/>
</dbReference>
<dbReference type="PANTHER" id="PTHR33525:SF3">
    <property type="entry name" value="RIBONUCLEASE Y"/>
    <property type="match status" value="1"/>
</dbReference>
<dbReference type="InterPro" id="IPR052340">
    <property type="entry name" value="RNase_Y/CdgJ"/>
</dbReference>
<sequence>MSLSLDFESLPTLPIIVQQVMLEINNPDSSMKDIAALIERDQSMSAKILKLVNSAFYGFSKRIGTIGHAISILGFETVKSLVLGVSVLDTFKIREFNMYEFWQHSISTASMAAFLAGKLGYPRKDEAFTVGLLHDVGKLVFMLKAPQIYRQILSEVESSSVPSLQLERRYLKMDHAFAGAQVARLWNFPPAYIQALDVHHSRSCLNDQPVSLRQVLYLGNLICHLIEGDTEEAIDIKVFSRLNIDFEECQNYLQSIHAEIADFLQTVSPE</sequence>
<dbReference type="NCBIfam" id="TIGR00277">
    <property type="entry name" value="HDIG"/>
    <property type="match status" value="1"/>
</dbReference>
<gene>
    <name evidence="2" type="ORF">COW36_00445</name>
</gene>
<evidence type="ECO:0000313" key="3">
    <source>
        <dbReference type="Proteomes" id="UP000231019"/>
    </source>
</evidence>
<protein>
    <recommendedName>
        <fullName evidence="1">HDOD domain-containing protein</fullName>
    </recommendedName>
</protein>
<organism evidence="2 3">
    <name type="scientific">bacterium (Candidatus Blackallbacteria) CG17_big_fil_post_rev_8_21_14_2_50_48_46</name>
    <dbReference type="NCBI Taxonomy" id="2014261"/>
    <lineage>
        <taxon>Bacteria</taxon>
        <taxon>Candidatus Blackallbacteria</taxon>
    </lineage>
</organism>
<feature type="domain" description="HDOD" evidence="1">
    <location>
        <begin position="10"/>
        <end position="202"/>
    </location>
</feature>
<comment type="caution">
    <text evidence="2">The sequence shown here is derived from an EMBL/GenBank/DDBJ whole genome shotgun (WGS) entry which is preliminary data.</text>
</comment>
<dbReference type="PANTHER" id="PTHR33525">
    <property type="match status" value="1"/>
</dbReference>
<reference evidence="2 3" key="1">
    <citation type="submission" date="2017-09" db="EMBL/GenBank/DDBJ databases">
        <title>Depth-based differentiation of microbial function through sediment-hosted aquifers and enrichment of novel symbionts in the deep terrestrial subsurface.</title>
        <authorList>
            <person name="Probst A.J."/>
            <person name="Ladd B."/>
            <person name="Jarett J.K."/>
            <person name="Geller-Mcgrath D.E."/>
            <person name="Sieber C.M."/>
            <person name="Emerson J.B."/>
            <person name="Anantharaman K."/>
            <person name="Thomas B.C."/>
            <person name="Malmstrom R."/>
            <person name="Stieglmeier M."/>
            <person name="Klingl A."/>
            <person name="Woyke T."/>
            <person name="Ryan C.M."/>
            <person name="Banfield J.F."/>
        </authorList>
    </citation>
    <scope>NUCLEOTIDE SEQUENCE [LARGE SCALE GENOMIC DNA]</scope>
    <source>
        <strain evidence="2">CG17_big_fil_post_rev_8_21_14_2_50_48_46</strain>
    </source>
</reference>
<evidence type="ECO:0000313" key="2">
    <source>
        <dbReference type="EMBL" id="PIW19342.1"/>
    </source>
</evidence>
<dbReference type="EMBL" id="PFFQ01000004">
    <property type="protein sequence ID" value="PIW19342.1"/>
    <property type="molecule type" value="Genomic_DNA"/>
</dbReference>
<name>A0A2M7GAZ0_9BACT</name>
<proteinExistence type="predicted"/>
<dbReference type="CDD" id="cd00077">
    <property type="entry name" value="HDc"/>
    <property type="match status" value="1"/>
</dbReference>
<dbReference type="Pfam" id="PF08668">
    <property type="entry name" value="HDOD"/>
    <property type="match status" value="1"/>
</dbReference>
<dbReference type="AlphaFoldDB" id="A0A2M7GAZ0"/>
<dbReference type="SUPFAM" id="SSF109604">
    <property type="entry name" value="HD-domain/PDEase-like"/>
    <property type="match status" value="1"/>
</dbReference>
<dbReference type="Proteomes" id="UP000231019">
    <property type="component" value="Unassembled WGS sequence"/>
</dbReference>
<accession>A0A2M7GAZ0</accession>